<evidence type="ECO:0000256" key="1">
    <source>
        <dbReference type="SAM" id="MobiDB-lite"/>
    </source>
</evidence>
<evidence type="ECO:0000313" key="3">
    <source>
        <dbReference type="EMBL" id="GIG83388.1"/>
    </source>
</evidence>
<comment type="caution">
    <text evidence="3">The sequence shown here is derived from an EMBL/GenBank/DDBJ whole genome shotgun (WGS) entry which is preliminary data.</text>
</comment>
<dbReference type="InterPro" id="IPR014756">
    <property type="entry name" value="Ig_E-set"/>
</dbReference>
<gene>
    <name evidence="3" type="ORF">Pka01_65150</name>
</gene>
<dbReference type="InterPro" id="IPR029058">
    <property type="entry name" value="AB_hydrolase_fold"/>
</dbReference>
<keyword evidence="4" id="KW-1185">Reference proteome</keyword>
<name>A0A8J3PYU9_9ACTN</name>
<feature type="region of interest" description="Disordered" evidence="1">
    <location>
        <begin position="1"/>
        <end position="23"/>
    </location>
</feature>
<dbReference type="InterPro" id="IPR000801">
    <property type="entry name" value="Esterase-like"/>
</dbReference>
<dbReference type="PANTHER" id="PTHR48098:SF1">
    <property type="entry name" value="DIACYLGLYCEROL ACYLTRANSFERASE_MYCOLYLTRANSFERASE AG85A"/>
    <property type="match status" value="1"/>
</dbReference>
<dbReference type="Proteomes" id="UP000630097">
    <property type="component" value="Unassembled WGS sequence"/>
</dbReference>
<protein>
    <recommendedName>
        <fullName evidence="5">Esterase</fullName>
    </recommendedName>
</protein>
<dbReference type="Pfam" id="PF00756">
    <property type="entry name" value="Esterase"/>
    <property type="match status" value="2"/>
</dbReference>
<evidence type="ECO:0000313" key="4">
    <source>
        <dbReference type="Proteomes" id="UP000630097"/>
    </source>
</evidence>
<sequence>MRRTETDGTSTDKSGRPIGPNPMPAIEEFGMTLSPYHGALRPKGVRRLLVAVAAGVMAISAVLFAPRPAAADTPWLNVSEDGYVSFTVPAAYVQANAGQVSQVVIEGNFGPSFSWAEFGLTRRGDAWSGVLGPLKPGLYSYQVTGDDTKSLKDPTNSAGVASKPLWSTFFVPGGSARLLADAPQGQGGKVETLTYRAKGDERSALVWTPPAYSAKGAKAYPVLFLQSGDGGSATDWLDLGRAKQIFDNLSAQGAMEPMVVVISGGSGSEDKELKDLRKAVADKFRVLPAPAHQAIAGVTEGGTQALRAALANPGQFAYAGSFSGLLSESVGRANAEAINRHVKLVRLYTGNVTDPAYNATNRLTKALDRARVRYEFDGVNPDAGANWNAWQENLIDFVPRLFRTVPDHGPSAGHGQLKGEFTPPAAGTTPTPFVSEGGFVTFETTTDFKDAQHVTVWANDAPGGSWLRVPMTRDGDRWRVTVGPLDPWFYYYKFIVDRVSIKDPSNPTKVTSEPTWSSFFIPGERARLLSDVPAGQGGKVESLTYRSTVANQDRTALVWTPPGYDPNRAERYPVFYLQHGSGQSYTDWAEMGRAKQILDHEFLDGDLVPMVVVMGNGNVSNFNKELLENIVPAARARYNISSDPSQQALAGLSMGGGQALGVLKAYPGQFAYVAAFSAGFGSGAGVDVAAINNGTKLLRLYVGDQTDFVYPSVMASLPTLDNLGIHYEFAGVTQGPHGWDVWQKNLIDLAPRLFKR</sequence>
<proteinExistence type="predicted"/>
<evidence type="ECO:0000256" key="2">
    <source>
        <dbReference type="SAM" id="Phobius"/>
    </source>
</evidence>
<dbReference type="SUPFAM" id="SSF81296">
    <property type="entry name" value="E set domains"/>
    <property type="match status" value="1"/>
</dbReference>
<dbReference type="PANTHER" id="PTHR48098">
    <property type="entry name" value="ENTEROCHELIN ESTERASE-RELATED"/>
    <property type="match status" value="1"/>
</dbReference>
<dbReference type="Gene3D" id="2.60.40.10">
    <property type="entry name" value="Immunoglobulins"/>
    <property type="match status" value="1"/>
</dbReference>
<feature type="region of interest" description="Disordered" evidence="1">
    <location>
        <begin position="408"/>
        <end position="427"/>
    </location>
</feature>
<feature type="transmembrane region" description="Helical" evidence="2">
    <location>
        <begin position="48"/>
        <end position="66"/>
    </location>
</feature>
<dbReference type="InterPro" id="IPR013783">
    <property type="entry name" value="Ig-like_fold"/>
</dbReference>
<evidence type="ECO:0008006" key="5">
    <source>
        <dbReference type="Google" id="ProtNLM"/>
    </source>
</evidence>
<dbReference type="GO" id="GO:0005975">
    <property type="term" value="P:carbohydrate metabolic process"/>
    <property type="evidence" value="ECO:0007669"/>
    <property type="project" value="UniProtKB-ARBA"/>
</dbReference>
<keyword evidence="2" id="KW-1133">Transmembrane helix</keyword>
<accession>A0A8J3PYU9</accession>
<keyword evidence="2" id="KW-0812">Transmembrane</keyword>
<dbReference type="GO" id="GO:0016747">
    <property type="term" value="F:acyltransferase activity, transferring groups other than amino-acyl groups"/>
    <property type="evidence" value="ECO:0007669"/>
    <property type="project" value="TreeGrafter"/>
</dbReference>
<dbReference type="Gene3D" id="3.40.50.1820">
    <property type="entry name" value="alpha/beta hydrolase"/>
    <property type="match status" value="2"/>
</dbReference>
<dbReference type="AlphaFoldDB" id="A0A8J3PYU9"/>
<reference evidence="3 4" key="1">
    <citation type="submission" date="2021-01" db="EMBL/GenBank/DDBJ databases">
        <title>Whole genome shotgun sequence of Planotetraspora kaengkrachanensis NBRC 104272.</title>
        <authorList>
            <person name="Komaki H."/>
            <person name="Tamura T."/>
        </authorList>
    </citation>
    <scope>NUCLEOTIDE SEQUENCE [LARGE SCALE GENOMIC DNA]</scope>
    <source>
        <strain evidence="3 4">NBRC 104272</strain>
    </source>
</reference>
<dbReference type="EMBL" id="BONV01000040">
    <property type="protein sequence ID" value="GIG83388.1"/>
    <property type="molecule type" value="Genomic_DNA"/>
</dbReference>
<dbReference type="SUPFAM" id="SSF53474">
    <property type="entry name" value="alpha/beta-Hydrolases"/>
    <property type="match status" value="2"/>
</dbReference>
<keyword evidence="2" id="KW-0472">Membrane</keyword>
<organism evidence="3 4">
    <name type="scientific">Planotetraspora kaengkrachanensis</name>
    <dbReference type="NCBI Taxonomy" id="575193"/>
    <lineage>
        <taxon>Bacteria</taxon>
        <taxon>Bacillati</taxon>
        <taxon>Actinomycetota</taxon>
        <taxon>Actinomycetes</taxon>
        <taxon>Streptosporangiales</taxon>
        <taxon>Streptosporangiaceae</taxon>
        <taxon>Planotetraspora</taxon>
    </lineage>
</organism>
<dbReference type="InterPro" id="IPR050583">
    <property type="entry name" value="Mycobacterial_A85_antigen"/>
</dbReference>